<feature type="compositionally biased region" description="Polar residues" evidence="1">
    <location>
        <begin position="183"/>
        <end position="195"/>
    </location>
</feature>
<gene>
    <name evidence="2" type="ORF">BS47DRAFT_1386587</name>
</gene>
<dbReference type="EMBL" id="MU129630">
    <property type="protein sequence ID" value="KAF9502767.1"/>
    <property type="molecule type" value="Genomic_DNA"/>
</dbReference>
<evidence type="ECO:0000313" key="2">
    <source>
        <dbReference type="EMBL" id="KAF9502767.1"/>
    </source>
</evidence>
<organism evidence="2 3">
    <name type="scientific">Hydnum rufescens UP504</name>
    <dbReference type="NCBI Taxonomy" id="1448309"/>
    <lineage>
        <taxon>Eukaryota</taxon>
        <taxon>Fungi</taxon>
        <taxon>Dikarya</taxon>
        <taxon>Basidiomycota</taxon>
        <taxon>Agaricomycotina</taxon>
        <taxon>Agaricomycetes</taxon>
        <taxon>Cantharellales</taxon>
        <taxon>Hydnaceae</taxon>
        <taxon>Hydnum</taxon>
    </lineage>
</organism>
<protein>
    <submittedName>
        <fullName evidence="2">Uncharacterized protein</fullName>
    </submittedName>
</protein>
<dbReference type="Proteomes" id="UP000886523">
    <property type="component" value="Unassembled WGS sequence"/>
</dbReference>
<dbReference type="OrthoDB" id="73875at2759"/>
<dbReference type="AlphaFoldDB" id="A0A9P6AAM0"/>
<keyword evidence="3" id="KW-1185">Reference proteome</keyword>
<feature type="compositionally biased region" description="Polar residues" evidence="1">
    <location>
        <begin position="279"/>
        <end position="295"/>
    </location>
</feature>
<feature type="region of interest" description="Disordered" evidence="1">
    <location>
        <begin position="373"/>
        <end position="406"/>
    </location>
</feature>
<evidence type="ECO:0000313" key="3">
    <source>
        <dbReference type="Proteomes" id="UP000886523"/>
    </source>
</evidence>
<reference evidence="2" key="1">
    <citation type="journal article" date="2020" name="Nat. Commun.">
        <title>Large-scale genome sequencing of mycorrhizal fungi provides insights into the early evolution of symbiotic traits.</title>
        <authorList>
            <person name="Miyauchi S."/>
            <person name="Kiss E."/>
            <person name="Kuo A."/>
            <person name="Drula E."/>
            <person name="Kohler A."/>
            <person name="Sanchez-Garcia M."/>
            <person name="Morin E."/>
            <person name="Andreopoulos B."/>
            <person name="Barry K.W."/>
            <person name="Bonito G."/>
            <person name="Buee M."/>
            <person name="Carver A."/>
            <person name="Chen C."/>
            <person name="Cichocki N."/>
            <person name="Clum A."/>
            <person name="Culley D."/>
            <person name="Crous P.W."/>
            <person name="Fauchery L."/>
            <person name="Girlanda M."/>
            <person name="Hayes R.D."/>
            <person name="Keri Z."/>
            <person name="LaButti K."/>
            <person name="Lipzen A."/>
            <person name="Lombard V."/>
            <person name="Magnuson J."/>
            <person name="Maillard F."/>
            <person name="Murat C."/>
            <person name="Nolan M."/>
            <person name="Ohm R.A."/>
            <person name="Pangilinan J."/>
            <person name="Pereira M.F."/>
            <person name="Perotto S."/>
            <person name="Peter M."/>
            <person name="Pfister S."/>
            <person name="Riley R."/>
            <person name="Sitrit Y."/>
            <person name="Stielow J.B."/>
            <person name="Szollosi G."/>
            <person name="Zifcakova L."/>
            <person name="Stursova M."/>
            <person name="Spatafora J.W."/>
            <person name="Tedersoo L."/>
            <person name="Vaario L.M."/>
            <person name="Yamada A."/>
            <person name="Yan M."/>
            <person name="Wang P."/>
            <person name="Xu J."/>
            <person name="Bruns T."/>
            <person name="Baldrian P."/>
            <person name="Vilgalys R."/>
            <person name="Dunand C."/>
            <person name="Henrissat B."/>
            <person name="Grigoriev I.V."/>
            <person name="Hibbett D."/>
            <person name="Nagy L.G."/>
            <person name="Martin F.M."/>
        </authorList>
    </citation>
    <scope>NUCLEOTIDE SEQUENCE</scope>
    <source>
        <strain evidence="2">UP504</strain>
    </source>
</reference>
<comment type="caution">
    <text evidence="2">The sequence shown here is derived from an EMBL/GenBank/DDBJ whole genome shotgun (WGS) entry which is preliminary data.</text>
</comment>
<evidence type="ECO:0000256" key="1">
    <source>
        <dbReference type="SAM" id="MobiDB-lite"/>
    </source>
</evidence>
<feature type="region of interest" description="Disordered" evidence="1">
    <location>
        <begin position="181"/>
        <end position="207"/>
    </location>
</feature>
<proteinExistence type="predicted"/>
<sequence length="406" mass="43920">MLLTGLQGIKYRWLFTEADIYGGVSIAGSVSQSSAAQFCVNPHFGVALNAGLTGSVLFCRANPLSLTFYNNEFPFGGSCFSSVAQSATRNSKRDKDHPYYFYKAVGTASRGVTIDTRHTLDSPAYVACEHTSSKSCLRGVQIPTSAVVNSANQTSIHHKRARVPFLPDNLFCPAVGSDILDTPSGSKTSPSTIPRPSNPFPGVPTTREVSTSFDAVFNMPPAAHNVGAHPPSSYQPLSFDDAFGSAPALPAFNVSSNQAPSTPSDVSPSPAPPPPGFRHSTSPRPQSPVFNSKASAASPPLPNRKDSTEPPASASRTSKLSLHFPFGKSKRKRKWHRWRFLFLFLYWDGSMFPSELCIAAITQQCKGTLGDEYEPNNTRSTPSFISRSASQRLHRKEGQHIHQGVM</sequence>
<feature type="region of interest" description="Disordered" evidence="1">
    <location>
        <begin position="250"/>
        <end position="317"/>
    </location>
</feature>
<accession>A0A9P6AAM0</accession>
<feature type="compositionally biased region" description="Polar residues" evidence="1">
    <location>
        <begin position="375"/>
        <end position="391"/>
    </location>
</feature>
<name>A0A9P6AAM0_9AGAM</name>